<feature type="region of interest" description="Disordered" evidence="1">
    <location>
        <begin position="118"/>
        <end position="142"/>
    </location>
</feature>
<sequence length="331" mass="35645">MNLEVAPVRGHADELQPERPGLHAGEEEHHGKKPVLEKVKEKVKKIKDTISKKKQGHGDDDHDDHRDVSEEEEGYEENDEERLEDHAVHGATGIAGRAGGEKARDVEKARLKDYVGSLEEDPAAPMSETSAQRGSCCAAGGEDTGTSPVIQAFEAMTVTDQPLMKNAASRVHNISEEQKPPSCTDKITTTAKAPYETGAGVIEKVQQGASAAEGGSARVGSGVRVMLAEKLKPGEADKALYEVISDVIRKRREGAEEAGAAVTDSNAKSGKLGVMARLRGAVTSWVGGRRESHASPSIEHQRKEMEGDRPQEEIHKQELEKDGEESVGVLM</sequence>
<dbReference type="Proteomes" id="UP001055439">
    <property type="component" value="Chromosome 4"/>
</dbReference>
<dbReference type="PANTHER" id="PTHR33836:SF1">
    <property type="entry name" value="LOW-TEMPERATURE-INDUCED 65 KDA PROTEIN-RELATED"/>
    <property type="match status" value="1"/>
</dbReference>
<feature type="region of interest" description="Disordered" evidence="1">
    <location>
        <begin position="1"/>
        <end position="106"/>
    </location>
</feature>
<proteinExistence type="predicted"/>
<feature type="compositionally biased region" description="Basic and acidic residues" evidence="1">
    <location>
        <begin position="10"/>
        <end position="68"/>
    </location>
</feature>
<keyword evidence="4" id="KW-1185">Reference proteome</keyword>
<reference evidence="3" key="1">
    <citation type="submission" date="2022-05" db="EMBL/GenBank/DDBJ databases">
        <title>The Musa troglodytarum L. genome provides insights into the mechanism of non-climacteric behaviour and enrichment of carotenoids.</title>
        <authorList>
            <person name="Wang J."/>
        </authorList>
    </citation>
    <scope>NUCLEOTIDE SEQUENCE</scope>
    <source>
        <tissue evidence="3">Leaf</tissue>
    </source>
</reference>
<feature type="compositionally biased region" description="Acidic residues" evidence="1">
    <location>
        <begin position="69"/>
        <end position="82"/>
    </location>
</feature>
<evidence type="ECO:0000313" key="4">
    <source>
        <dbReference type="Proteomes" id="UP001055439"/>
    </source>
</evidence>
<feature type="domain" description="LTI65/LTI78 N-terminal" evidence="2">
    <location>
        <begin position="28"/>
        <end position="92"/>
    </location>
</feature>
<dbReference type="Pfam" id="PF23403">
    <property type="entry name" value="LTI65_LTI78_N"/>
    <property type="match status" value="1"/>
</dbReference>
<feature type="compositionally biased region" description="Basic and acidic residues" evidence="1">
    <location>
        <begin position="288"/>
        <end position="320"/>
    </location>
</feature>
<dbReference type="AlphaFoldDB" id="A0A9E7K1F0"/>
<evidence type="ECO:0000313" key="3">
    <source>
        <dbReference type="EMBL" id="URD99961.1"/>
    </source>
</evidence>
<dbReference type="OrthoDB" id="696949at2759"/>
<dbReference type="GO" id="GO:0009737">
    <property type="term" value="P:response to abscisic acid"/>
    <property type="evidence" value="ECO:0007669"/>
    <property type="project" value="InterPro"/>
</dbReference>
<dbReference type="PANTHER" id="PTHR33836">
    <property type="entry name" value="LOW-TEMPERATURE-INDUCED 65 KDA PROTEIN-RELATED"/>
    <property type="match status" value="1"/>
</dbReference>
<feature type="region of interest" description="Disordered" evidence="1">
    <location>
        <begin position="286"/>
        <end position="331"/>
    </location>
</feature>
<evidence type="ECO:0000256" key="1">
    <source>
        <dbReference type="SAM" id="MobiDB-lite"/>
    </source>
</evidence>
<name>A0A9E7K1F0_9LILI</name>
<protein>
    <recommendedName>
        <fullName evidence="2">LTI65/LTI78 N-terminal domain-containing protein</fullName>
    </recommendedName>
</protein>
<gene>
    <name evidence="3" type="ORF">MUK42_30759</name>
</gene>
<organism evidence="3 4">
    <name type="scientific">Musa troglodytarum</name>
    <name type="common">fe'i banana</name>
    <dbReference type="NCBI Taxonomy" id="320322"/>
    <lineage>
        <taxon>Eukaryota</taxon>
        <taxon>Viridiplantae</taxon>
        <taxon>Streptophyta</taxon>
        <taxon>Embryophyta</taxon>
        <taxon>Tracheophyta</taxon>
        <taxon>Spermatophyta</taxon>
        <taxon>Magnoliopsida</taxon>
        <taxon>Liliopsida</taxon>
        <taxon>Zingiberales</taxon>
        <taxon>Musaceae</taxon>
        <taxon>Musa</taxon>
    </lineage>
</organism>
<accession>A0A9E7K1F0</accession>
<dbReference type="InterPro" id="IPR037491">
    <property type="entry name" value="LTI78/LTI65"/>
</dbReference>
<dbReference type="GO" id="GO:0006950">
    <property type="term" value="P:response to stress"/>
    <property type="evidence" value="ECO:0007669"/>
    <property type="project" value="TreeGrafter"/>
</dbReference>
<dbReference type="EMBL" id="CP097506">
    <property type="protein sequence ID" value="URD99961.1"/>
    <property type="molecule type" value="Genomic_DNA"/>
</dbReference>
<evidence type="ECO:0000259" key="2">
    <source>
        <dbReference type="Pfam" id="PF23403"/>
    </source>
</evidence>
<dbReference type="InterPro" id="IPR056605">
    <property type="entry name" value="LTI65_LTI78_N"/>
</dbReference>